<dbReference type="InterPro" id="IPR050186">
    <property type="entry name" value="TPT_transporter"/>
</dbReference>
<evidence type="ECO:0000256" key="2">
    <source>
        <dbReference type="ARBA" id="ARBA00022692"/>
    </source>
</evidence>
<keyword evidence="3 5" id="KW-1133">Transmembrane helix</keyword>
<dbReference type="GO" id="GO:0016020">
    <property type="term" value="C:membrane"/>
    <property type="evidence" value="ECO:0007669"/>
    <property type="project" value="UniProtKB-SubCell"/>
</dbReference>
<feature type="transmembrane region" description="Helical" evidence="5">
    <location>
        <begin position="278"/>
        <end position="311"/>
    </location>
</feature>
<name>Q011D3_OSTTA</name>
<reference evidence="7 9" key="1">
    <citation type="journal article" date="2006" name="Proc. Natl. Acad. Sci. U.S.A.">
        <title>Genome analysis of the smallest free-living eukaryote Ostreococcus tauri unveils many unique features.</title>
        <authorList>
            <person name="Derelle E."/>
            <person name="Ferraz C."/>
            <person name="Rombauts S."/>
            <person name="Rouze P."/>
            <person name="Worden A.Z."/>
            <person name="Robbens S."/>
            <person name="Partensky F."/>
            <person name="Degroeve S."/>
            <person name="Echeynie S."/>
            <person name="Cooke R."/>
            <person name="Saeys Y."/>
            <person name="Wuyts J."/>
            <person name="Jabbari K."/>
            <person name="Bowler C."/>
            <person name="Panaud O."/>
            <person name="Piegu B."/>
            <person name="Ball S.G."/>
            <person name="Ral J.-P."/>
            <person name="Bouget F.-Y."/>
            <person name="Piganeau G."/>
            <person name="De Baets B."/>
            <person name="Picard A."/>
            <person name="Delseny M."/>
            <person name="Demaille J."/>
            <person name="Van de Peer Y."/>
            <person name="Moreau H."/>
        </authorList>
    </citation>
    <scope>NUCLEOTIDE SEQUENCE [LARGE SCALE GENOMIC DNA]</scope>
    <source>
        <strain evidence="7 9">OTTH0595</strain>
    </source>
</reference>
<dbReference type="Proteomes" id="UP000195557">
    <property type="component" value="Unassembled WGS sequence"/>
</dbReference>
<dbReference type="InParanoid" id="Q011D3"/>
<dbReference type="OrthoDB" id="417037at2759"/>
<accession>A0A454XQ97</accession>
<comment type="subcellular location">
    <subcellularLocation>
        <location evidence="1">Membrane</location>
        <topology evidence="1">Multi-pass membrane protein</topology>
    </subcellularLocation>
</comment>
<evidence type="ECO:0000313" key="9">
    <source>
        <dbReference type="Proteomes" id="UP000009170"/>
    </source>
</evidence>
<dbReference type="KEGG" id="ota:OT_ostta09g03430"/>
<keyword evidence="4 5" id="KW-0472">Membrane</keyword>
<proteinExistence type="predicted"/>
<feature type="transmembrane region" description="Helical" evidence="5">
    <location>
        <begin position="200"/>
        <end position="222"/>
    </location>
</feature>
<feature type="transmembrane region" description="Helical" evidence="5">
    <location>
        <begin position="49"/>
        <end position="68"/>
    </location>
</feature>
<gene>
    <name evidence="8" type="ORF">BE221DRAFT_70309</name>
    <name evidence="7" type="ORF">OT_ostta09g03430</name>
</gene>
<accession>Q011D3</accession>
<sequence>MSPARARASAARRRRGASAAAFYAATSVATVFLNKAIFAVWAFRLPATLVTAQTAFTACAIVCLERFGVIRRSEGGETGVRRGRLDGRAFRRVGLVSAAFQAKLVLDMKALSMINIPMYGVLKSSTTPFVMLIDYAMLGKVASARVQAAVWVTTLGGVLAGTGDLEFTFWGYLVALSSALCTAMYVVLVGKIGNELNVDSFTLLLYNSMWSAPLSLALMLVCGEHRALAKYPHLTEIGFVLAFVCSCSSAFVLNYATYLCTQLNDALTTSVVGRTKSIFQGLVGLVVFHVHTGLLNILGIGLNSVGVAWYAYERYMGGKLKEAPMPADRLEKSLAIHREDSQLELGIETSLSPRSASKAAYNKTYASNGGRMHLPHR</sequence>
<dbReference type="RefSeq" id="XP_003081328.1">
    <property type="nucleotide sequence ID" value="XM_003081280.1"/>
</dbReference>
<feature type="transmembrane region" description="Helical" evidence="5">
    <location>
        <begin position="169"/>
        <end position="188"/>
    </location>
</feature>
<evidence type="ECO:0000256" key="4">
    <source>
        <dbReference type="ARBA" id="ARBA00023136"/>
    </source>
</evidence>
<dbReference type="EMBL" id="CAID01000009">
    <property type="protein sequence ID" value="CAL55497.1"/>
    <property type="molecule type" value="Genomic_DNA"/>
</dbReference>
<reference evidence="8" key="3">
    <citation type="submission" date="2017-04" db="EMBL/GenBank/DDBJ databases">
        <title>Population genomics of picophytoplankton unveils novel chromosome hypervariability.</title>
        <authorList>
            <consortium name="DOE Joint Genome Institute"/>
            <person name="Blanc-Mathieu R."/>
            <person name="Krasovec M."/>
            <person name="Hebrard M."/>
            <person name="Yau S."/>
            <person name="Desgranges E."/>
            <person name="Martin J."/>
            <person name="Schackwitz W."/>
            <person name="Kuo A."/>
            <person name="Salin G."/>
            <person name="Donnadieu C."/>
            <person name="Desdevises Y."/>
            <person name="Sanchez-Ferandin S."/>
            <person name="Moreau H."/>
            <person name="Rivals E."/>
            <person name="Grigoriev I.V."/>
            <person name="Grimsley N."/>
            <person name="Eyre-Walker A."/>
            <person name="Piganeau G."/>
        </authorList>
    </citation>
    <scope>NUCLEOTIDE SEQUENCE [LARGE SCALE GENOMIC DNA]</scope>
    <source>
        <strain evidence="8">RCC 1115</strain>
    </source>
</reference>
<evidence type="ECO:0000259" key="6">
    <source>
        <dbReference type="Pfam" id="PF03151"/>
    </source>
</evidence>
<evidence type="ECO:0000256" key="1">
    <source>
        <dbReference type="ARBA" id="ARBA00004141"/>
    </source>
</evidence>
<evidence type="ECO:0000256" key="3">
    <source>
        <dbReference type="ARBA" id="ARBA00022989"/>
    </source>
</evidence>
<reference evidence="7" key="2">
    <citation type="journal article" date="2014" name="BMC Genomics">
        <title>An improved genome of the model marine alga Ostreococcus tauri unfolds by assessing Illumina de novo assemblies.</title>
        <authorList>
            <person name="Blanc-Mathieu R."/>
            <person name="Verhelst B."/>
            <person name="Derelle E."/>
            <person name="Rombauts S."/>
            <person name="Bouget F.Y."/>
            <person name="Carre I."/>
            <person name="Chateau A."/>
            <person name="Eyre-Walker A."/>
            <person name="Grimsley N."/>
            <person name="Moreau H."/>
            <person name="Piegu B."/>
            <person name="Rivals E."/>
            <person name="Schackwitz W."/>
            <person name="Van de Peer Y."/>
            <person name="Piganeau G."/>
        </authorList>
    </citation>
    <scope>NUCLEOTIDE SEQUENCE</scope>
    <source>
        <strain evidence="7">RCC4221</strain>
    </source>
</reference>
<keyword evidence="9" id="KW-1185">Reference proteome</keyword>
<organism evidence="7 9">
    <name type="scientific">Ostreococcus tauri</name>
    <name type="common">Marine green alga</name>
    <dbReference type="NCBI Taxonomy" id="70448"/>
    <lineage>
        <taxon>Eukaryota</taxon>
        <taxon>Viridiplantae</taxon>
        <taxon>Chlorophyta</taxon>
        <taxon>Mamiellophyceae</taxon>
        <taxon>Mamiellales</taxon>
        <taxon>Bathycoccaceae</taxon>
        <taxon>Ostreococcus</taxon>
    </lineage>
</organism>
<dbReference type="PANTHER" id="PTHR11132">
    <property type="entry name" value="SOLUTE CARRIER FAMILY 35"/>
    <property type="match status" value="1"/>
</dbReference>
<protein>
    <submittedName>
        <fullName evidence="7">Triose-phosphate transporter domain</fullName>
    </submittedName>
    <submittedName>
        <fullName evidence="8">UDP-glucuronic acid/UDP-N-acetylgalactosamine transporter-related</fullName>
    </submittedName>
</protein>
<dbReference type="EMBL" id="KZ155776">
    <property type="protein sequence ID" value="OUS47742.1"/>
    <property type="molecule type" value="Genomic_DNA"/>
</dbReference>
<evidence type="ECO:0000313" key="7">
    <source>
        <dbReference type="EMBL" id="CAL55497.1"/>
    </source>
</evidence>
<evidence type="ECO:0000256" key="5">
    <source>
        <dbReference type="SAM" id="Phobius"/>
    </source>
</evidence>
<dbReference type="OMA" id="YLCTQLN"/>
<keyword evidence="2 5" id="KW-0812">Transmembrane</keyword>
<feature type="domain" description="Sugar phosphate transporter" evidence="6">
    <location>
        <begin position="25"/>
        <end position="310"/>
    </location>
</feature>
<feature type="transmembrane region" description="Helical" evidence="5">
    <location>
        <begin position="21"/>
        <end position="43"/>
    </location>
</feature>
<dbReference type="GeneID" id="9831897"/>
<feature type="transmembrane region" description="Helical" evidence="5">
    <location>
        <begin position="234"/>
        <end position="258"/>
    </location>
</feature>
<accession>A0A1Y5IKY2</accession>
<dbReference type="FunCoup" id="Q011D3">
    <property type="interactions" value="504"/>
</dbReference>
<dbReference type="AlphaFoldDB" id="Q011D3"/>
<dbReference type="Proteomes" id="UP000009170">
    <property type="component" value="Unassembled WGS sequence"/>
</dbReference>
<dbReference type="Pfam" id="PF03151">
    <property type="entry name" value="TPT"/>
    <property type="match status" value="1"/>
</dbReference>
<dbReference type="InterPro" id="IPR004853">
    <property type="entry name" value="Sugar_P_trans_dom"/>
</dbReference>
<evidence type="ECO:0000313" key="8">
    <source>
        <dbReference type="EMBL" id="OUS47742.1"/>
    </source>
</evidence>